<protein>
    <submittedName>
        <fullName evidence="1">Uncharacterized protein</fullName>
    </submittedName>
</protein>
<name>A0A9D4I3C8_DREPO</name>
<evidence type="ECO:0000313" key="2">
    <source>
        <dbReference type="Proteomes" id="UP000828390"/>
    </source>
</evidence>
<reference evidence="1" key="2">
    <citation type="submission" date="2020-11" db="EMBL/GenBank/DDBJ databases">
        <authorList>
            <person name="McCartney M.A."/>
            <person name="Auch B."/>
            <person name="Kono T."/>
            <person name="Mallez S."/>
            <person name="Becker A."/>
            <person name="Gohl D.M."/>
            <person name="Silverstein K.A.T."/>
            <person name="Koren S."/>
            <person name="Bechman K.B."/>
            <person name="Herman A."/>
            <person name="Abrahante J.E."/>
            <person name="Garbe J."/>
        </authorList>
    </citation>
    <scope>NUCLEOTIDE SEQUENCE</scope>
    <source>
        <strain evidence="1">Duluth1</strain>
        <tissue evidence="1">Whole animal</tissue>
    </source>
</reference>
<dbReference type="AlphaFoldDB" id="A0A9D4I3C8"/>
<proteinExistence type="predicted"/>
<keyword evidence="2" id="KW-1185">Reference proteome</keyword>
<organism evidence="1 2">
    <name type="scientific">Dreissena polymorpha</name>
    <name type="common">Zebra mussel</name>
    <name type="synonym">Mytilus polymorpha</name>
    <dbReference type="NCBI Taxonomy" id="45954"/>
    <lineage>
        <taxon>Eukaryota</taxon>
        <taxon>Metazoa</taxon>
        <taxon>Spiralia</taxon>
        <taxon>Lophotrochozoa</taxon>
        <taxon>Mollusca</taxon>
        <taxon>Bivalvia</taxon>
        <taxon>Autobranchia</taxon>
        <taxon>Heteroconchia</taxon>
        <taxon>Euheterodonta</taxon>
        <taxon>Imparidentia</taxon>
        <taxon>Neoheterodontei</taxon>
        <taxon>Myida</taxon>
        <taxon>Dreissenoidea</taxon>
        <taxon>Dreissenidae</taxon>
        <taxon>Dreissena</taxon>
    </lineage>
</organism>
<comment type="caution">
    <text evidence="1">The sequence shown here is derived from an EMBL/GenBank/DDBJ whole genome shotgun (WGS) entry which is preliminary data.</text>
</comment>
<accession>A0A9D4I3C8</accession>
<sequence length="89" mass="10162">MTLKSFHDIIGADVLAKKHTATRLFRSGSFSNLLRSGYNKLFAFFEKKLCMSKVRLDGWVVVEMSSDVVRKQPNKSGLWIDLPDDLNEL</sequence>
<evidence type="ECO:0000313" key="1">
    <source>
        <dbReference type="EMBL" id="KAH3741026.1"/>
    </source>
</evidence>
<reference evidence="1" key="1">
    <citation type="journal article" date="2019" name="bioRxiv">
        <title>The Genome of the Zebra Mussel, Dreissena polymorpha: A Resource for Invasive Species Research.</title>
        <authorList>
            <person name="McCartney M.A."/>
            <person name="Auch B."/>
            <person name="Kono T."/>
            <person name="Mallez S."/>
            <person name="Zhang Y."/>
            <person name="Obille A."/>
            <person name="Becker A."/>
            <person name="Abrahante J.E."/>
            <person name="Garbe J."/>
            <person name="Badalamenti J.P."/>
            <person name="Herman A."/>
            <person name="Mangelson H."/>
            <person name="Liachko I."/>
            <person name="Sullivan S."/>
            <person name="Sone E.D."/>
            <person name="Koren S."/>
            <person name="Silverstein K.A.T."/>
            <person name="Beckman K.B."/>
            <person name="Gohl D.M."/>
        </authorList>
    </citation>
    <scope>NUCLEOTIDE SEQUENCE</scope>
    <source>
        <strain evidence="1">Duluth1</strain>
        <tissue evidence="1">Whole animal</tissue>
    </source>
</reference>
<gene>
    <name evidence="1" type="ORF">DPMN_047744</name>
</gene>
<dbReference type="EMBL" id="JAIWYP010000011">
    <property type="protein sequence ID" value="KAH3741026.1"/>
    <property type="molecule type" value="Genomic_DNA"/>
</dbReference>
<dbReference type="Proteomes" id="UP000828390">
    <property type="component" value="Unassembled WGS sequence"/>
</dbReference>